<keyword evidence="3" id="KW-1185">Reference proteome</keyword>
<evidence type="ECO:0000313" key="2">
    <source>
        <dbReference type="EnsemblPlants" id="PNT63029"/>
    </source>
</evidence>
<reference evidence="2" key="3">
    <citation type="submission" date="2018-08" db="UniProtKB">
        <authorList>
            <consortium name="EnsemblPlants"/>
        </authorList>
    </citation>
    <scope>IDENTIFICATION</scope>
    <source>
        <strain evidence="2">cv. Bd21</strain>
    </source>
</reference>
<dbReference type="EnsemblPlants" id="PNT63029">
    <property type="protein sequence ID" value="PNT63029"/>
    <property type="gene ID" value="BRADI_4g10530v3"/>
</dbReference>
<dbReference type="STRING" id="15368.A0A2K2CLY1"/>
<dbReference type="InParanoid" id="A0A2K2CLY1"/>
<dbReference type="PANTHER" id="PTHR35832:SF7">
    <property type="entry name" value="OS11G0666100 PROTEIN"/>
    <property type="match status" value="1"/>
</dbReference>
<reference evidence="1" key="2">
    <citation type="submission" date="2017-06" db="EMBL/GenBank/DDBJ databases">
        <title>WGS assembly of Brachypodium distachyon.</title>
        <authorList>
            <consortium name="The International Brachypodium Initiative"/>
            <person name="Lucas S."/>
            <person name="Harmon-Smith M."/>
            <person name="Lail K."/>
            <person name="Tice H."/>
            <person name="Grimwood J."/>
            <person name="Bruce D."/>
            <person name="Barry K."/>
            <person name="Shu S."/>
            <person name="Lindquist E."/>
            <person name="Wang M."/>
            <person name="Pitluck S."/>
            <person name="Vogel J.P."/>
            <person name="Garvin D.F."/>
            <person name="Mockler T.C."/>
            <person name="Schmutz J."/>
            <person name="Rokhsar D."/>
            <person name="Bevan M.W."/>
        </authorList>
    </citation>
    <scope>NUCLEOTIDE SEQUENCE</scope>
    <source>
        <strain evidence="1">Bd21</strain>
    </source>
</reference>
<dbReference type="InterPro" id="IPR036537">
    <property type="entry name" value="Adaptor_Cbl_N_dom_sf"/>
</dbReference>
<name>A0A2K2CLY1_BRADI</name>
<dbReference type="OrthoDB" id="665077at2759"/>
<proteinExistence type="predicted"/>
<dbReference type="Gene3D" id="1.20.930.20">
    <property type="entry name" value="Adaptor protein Cbl, N-terminal domain"/>
    <property type="match status" value="1"/>
</dbReference>
<dbReference type="InterPro" id="IPR059179">
    <property type="entry name" value="MLKL-like_MCAfunc"/>
</dbReference>
<gene>
    <name evidence="1" type="ORF">BRADI_4g10530v3</name>
</gene>
<organism evidence="1">
    <name type="scientific">Brachypodium distachyon</name>
    <name type="common">Purple false brome</name>
    <name type="synonym">Trachynia distachya</name>
    <dbReference type="NCBI Taxonomy" id="15368"/>
    <lineage>
        <taxon>Eukaryota</taxon>
        <taxon>Viridiplantae</taxon>
        <taxon>Streptophyta</taxon>
        <taxon>Embryophyta</taxon>
        <taxon>Tracheophyta</taxon>
        <taxon>Spermatophyta</taxon>
        <taxon>Magnoliopsida</taxon>
        <taxon>Liliopsida</taxon>
        <taxon>Poales</taxon>
        <taxon>Poaceae</taxon>
        <taxon>BOP clade</taxon>
        <taxon>Pooideae</taxon>
        <taxon>Stipodae</taxon>
        <taxon>Brachypodieae</taxon>
        <taxon>Brachypodium</taxon>
    </lineage>
</organism>
<dbReference type="EMBL" id="CM000883">
    <property type="protein sequence ID" value="PNT63029.1"/>
    <property type="molecule type" value="Genomic_DNA"/>
</dbReference>
<dbReference type="GO" id="GO:0007166">
    <property type="term" value="P:cell surface receptor signaling pathway"/>
    <property type="evidence" value="ECO:0007669"/>
    <property type="project" value="InterPro"/>
</dbReference>
<dbReference type="AlphaFoldDB" id="A0A2K2CLY1"/>
<dbReference type="Gramene" id="PNT63029">
    <property type="protein sequence ID" value="PNT63029"/>
    <property type="gene ID" value="BRADI_4g10530v3"/>
</dbReference>
<sequence length="156" mass="17128">MELATVAHLSRYAGGLISKITRAARTARQNKKDCAHLACRVSVIAGLLPHLQDPETARALAGLGGTLRDAHELVLACCRKKRSAAFLFRRLFDADRHAERFGEINGRIDSHLILIPLLTHVSIARRLDQILGAARSCSHGSILSRQCPVDRLSLSY</sequence>
<dbReference type="PANTHER" id="PTHR35832">
    <property type="entry name" value="OS12G0248400 PROTEIN-RELATED"/>
    <property type="match status" value="1"/>
</dbReference>
<evidence type="ECO:0000313" key="1">
    <source>
        <dbReference type="EMBL" id="PNT63029.1"/>
    </source>
</evidence>
<protein>
    <submittedName>
        <fullName evidence="1 2">Uncharacterized protein</fullName>
    </submittedName>
</protein>
<dbReference type="Proteomes" id="UP000008810">
    <property type="component" value="Chromosome 4"/>
</dbReference>
<accession>A0A2K2CLY1</accession>
<dbReference type="CDD" id="cd21037">
    <property type="entry name" value="MLKL_NTD"/>
    <property type="match status" value="1"/>
</dbReference>
<evidence type="ECO:0000313" key="3">
    <source>
        <dbReference type="Proteomes" id="UP000008810"/>
    </source>
</evidence>
<reference evidence="1 2" key="1">
    <citation type="journal article" date="2010" name="Nature">
        <title>Genome sequencing and analysis of the model grass Brachypodium distachyon.</title>
        <authorList>
            <consortium name="International Brachypodium Initiative"/>
        </authorList>
    </citation>
    <scope>NUCLEOTIDE SEQUENCE [LARGE SCALE GENOMIC DNA]</scope>
    <source>
        <strain evidence="1 2">Bd21</strain>
    </source>
</reference>